<feature type="non-terminal residue" evidence="1">
    <location>
        <position position="103"/>
    </location>
</feature>
<protein>
    <submittedName>
        <fullName evidence="1">Uncharacterized protein</fullName>
    </submittedName>
</protein>
<dbReference type="AlphaFoldDB" id="A0A5N5T1M5"/>
<accession>A0A5N5T1M5</accession>
<organism evidence="1 2">
    <name type="scientific">Armadillidium nasatum</name>
    <dbReference type="NCBI Taxonomy" id="96803"/>
    <lineage>
        <taxon>Eukaryota</taxon>
        <taxon>Metazoa</taxon>
        <taxon>Ecdysozoa</taxon>
        <taxon>Arthropoda</taxon>
        <taxon>Crustacea</taxon>
        <taxon>Multicrustacea</taxon>
        <taxon>Malacostraca</taxon>
        <taxon>Eumalacostraca</taxon>
        <taxon>Peracarida</taxon>
        <taxon>Isopoda</taxon>
        <taxon>Oniscidea</taxon>
        <taxon>Crinocheta</taxon>
        <taxon>Armadillidiidae</taxon>
        <taxon>Armadillidium</taxon>
    </lineage>
</organism>
<name>A0A5N5T1M5_9CRUS</name>
<keyword evidence="2" id="KW-1185">Reference proteome</keyword>
<proteinExistence type="predicted"/>
<dbReference type="Proteomes" id="UP000326759">
    <property type="component" value="Unassembled WGS sequence"/>
</dbReference>
<dbReference type="EMBL" id="SEYY01014213">
    <property type="protein sequence ID" value="KAB7500364.1"/>
    <property type="molecule type" value="Genomic_DNA"/>
</dbReference>
<dbReference type="OrthoDB" id="330047at2759"/>
<reference evidence="1 2" key="1">
    <citation type="journal article" date="2019" name="PLoS Biol.">
        <title>Sex chromosomes control vertical transmission of feminizing Wolbachia symbionts in an isopod.</title>
        <authorList>
            <person name="Becking T."/>
            <person name="Chebbi M.A."/>
            <person name="Giraud I."/>
            <person name="Moumen B."/>
            <person name="Laverre T."/>
            <person name="Caubet Y."/>
            <person name="Peccoud J."/>
            <person name="Gilbert C."/>
            <person name="Cordaux R."/>
        </authorList>
    </citation>
    <scope>NUCLEOTIDE SEQUENCE [LARGE SCALE GENOMIC DNA]</scope>
    <source>
        <strain evidence="1">ANa2</strain>
        <tissue evidence="1">Whole body excluding digestive tract and cuticle</tissue>
    </source>
</reference>
<evidence type="ECO:0000313" key="2">
    <source>
        <dbReference type="Proteomes" id="UP000326759"/>
    </source>
</evidence>
<gene>
    <name evidence="1" type="ORF">Anas_13095</name>
</gene>
<comment type="caution">
    <text evidence="1">The sequence shown here is derived from an EMBL/GenBank/DDBJ whole genome shotgun (WGS) entry which is preliminary data.</text>
</comment>
<evidence type="ECO:0000313" key="1">
    <source>
        <dbReference type="EMBL" id="KAB7500364.1"/>
    </source>
</evidence>
<sequence>MSLQYDSLLNISMIALAFGGNQLRISGFQFCNLFPKYRSTALTLITGSYAASAGLFMTFQFGQQYGILCGICVLSLPFWHQGQFSSLLLCHGITFPTTTNKVN</sequence>